<organism evidence="2 3">
    <name type="scientific">Candidatus Falkowbacteria bacterium HGW-Falkowbacteria-1</name>
    <dbReference type="NCBI Taxonomy" id="2013768"/>
    <lineage>
        <taxon>Bacteria</taxon>
        <taxon>Candidatus Falkowiibacteriota</taxon>
    </lineage>
</organism>
<evidence type="ECO:0000313" key="2">
    <source>
        <dbReference type="EMBL" id="PKM91657.1"/>
    </source>
</evidence>
<dbReference type="Proteomes" id="UP000233517">
    <property type="component" value="Unassembled WGS sequence"/>
</dbReference>
<keyword evidence="1" id="KW-1133">Transmembrane helix</keyword>
<dbReference type="AlphaFoldDB" id="A0A2N2EAA4"/>
<evidence type="ECO:0000256" key="1">
    <source>
        <dbReference type="SAM" id="Phobius"/>
    </source>
</evidence>
<comment type="caution">
    <text evidence="2">The sequence shown here is derived from an EMBL/GenBank/DDBJ whole genome shotgun (WGS) entry which is preliminary data.</text>
</comment>
<keyword evidence="1" id="KW-0472">Membrane</keyword>
<accession>A0A2N2EAA4</accession>
<dbReference type="EMBL" id="PHAI01000001">
    <property type="protein sequence ID" value="PKM91657.1"/>
    <property type="molecule type" value="Genomic_DNA"/>
</dbReference>
<name>A0A2N2EAA4_9BACT</name>
<reference evidence="2 3" key="1">
    <citation type="journal article" date="2017" name="ISME J.">
        <title>Potential for microbial H2 and metal transformations associated with novel bacteria and archaea in deep terrestrial subsurface sediments.</title>
        <authorList>
            <person name="Hernsdorf A.W."/>
            <person name="Amano Y."/>
            <person name="Miyakawa K."/>
            <person name="Ise K."/>
            <person name="Suzuki Y."/>
            <person name="Anantharaman K."/>
            <person name="Probst A."/>
            <person name="Burstein D."/>
            <person name="Thomas B.C."/>
            <person name="Banfield J.F."/>
        </authorList>
    </citation>
    <scope>NUCLEOTIDE SEQUENCE [LARGE SCALE GENOMIC DNA]</scope>
    <source>
        <strain evidence="2">HGW-Falkowbacteria-1</strain>
    </source>
</reference>
<protein>
    <recommendedName>
        <fullName evidence="4">DUF5667 domain-containing protein</fullName>
    </recommendedName>
</protein>
<sequence>MTDKELLKQLNSLKSIRMEENLKESNKRVLLTQISNTVSENSEAKPFNNFFFFVKNILAMSSRPAMVLSGVFLFLFASLILGSDFYKNSKPTDSLYIARVLSERARLNTTFDQTAKEKLAVKFASQHAKDIATLLMDPEFNKEENREEVEKLSVSFKSEIEKVRGNINANEATSEIKEDVDSAVFSASSLREENGTDVYIEEENFKENSDMTLDTLKDEEKITVSNEDIVLEGSSELSSTSEEVKELGEKIEELNGKISDDSVISKELLEEIESLFENGKYDEVLLKLNNIK</sequence>
<keyword evidence="1" id="KW-0812">Transmembrane</keyword>
<proteinExistence type="predicted"/>
<gene>
    <name evidence="2" type="ORF">CVU82_00390</name>
</gene>
<feature type="transmembrane region" description="Helical" evidence="1">
    <location>
        <begin position="65"/>
        <end position="86"/>
    </location>
</feature>
<evidence type="ECO:0000313" key="3">
    <source>
        <dbReference type="Proteomes" id="UP000233517"/>
    </source>
</evidence>
<evidence type="ECO:0008006" key="4">
    <source>
        <dbReference type="Google" id="ProtNLM"/>
    </source>
</evidence>